<keyword evidence="2" id="KW-0472">Membrane</keyword>
<comment type="caution">
    <text evidence="3">The sequence shown here is derived from an EMBL/GenBank/DDBJ whole genome shotgun (WGS) entry which is preliminary data.</text>
</comment>
<name>M0NKP5_9EURY</name>
<keyword evidence="4" id="KW-1185">Reference proteome</keyword>
<feature type="compositionally biased region" description="Low complexity" evidence="1">
    <location>
        <begin position="512"/>
        <end position="521"/>
    </location>
</feature>
<accession>M0NKP5</accession>
<dbReference type="STRING" id="1227482.C469_13175"/>
<keyword evidence="2" id="KW-1133">Transmembrane helix</keyword>
<protein>
    <recommendedName>
        <fullName evidence="5">DUF4129 domain-containing protein</fullName>
    </recommendedName>
</protein>
<evidence type="ECO:0000313" key="3">
    <source>
        <dbReference type="EMBL" id="EMA58396.1"/>
    </source>
</evidence>
<dbReference type="Proteomes" id="UP000011650">
    <property type="component" value="Unassembled WGS sequence"/>
</dbReference>
<feature type="region of interest" description="Disordered" evidence="1">
    <location>
        <begin position="573"/>
        <end position="604"/>
    </location>
</feature>
<evidence type="ECO:0008006" key="5">
    <source>
        <dbReference type="Google" id="ProtNLM"/>
    </source>
</evidence>
<evidence type="ECO:0000313" key="4">
    <source>
        <dbReference type="Proteomes" id="UP000011650"/>
    </source>
</evidence>
<organism evidence="3 4">
    <name type="scientific">Halorubrum lipolyticum DSM 21995</name>
    <dbReference type="NCBI Taxonomy" id="1227482"/>
    <lineage>
        <taxon>Archaea</taxon>
        <taxon>Methanobacteriati</taxon>
        <taxon>Methanobacteriota</taxon>
        <taxon>Stenosarchaea group</taxon>
        <taxon>Halobacteria</taxon>
        <taxon>Halobacteriales</taxon>
        <taxon>Haloferacaceae</taxon>
        <taxon>Halorubrum</taxon>
    </lineage>
</organism>
<dbReference type="AlphaFoldDB" id="M0NKP5"/>
<dbReference type="PATRIC" id="fig|1227482.3.peg.2664"/>
<dbReference type="OrthoDB" id="206387at2157"/>
<evidence type="ECO:0000256" key="2">
    <source>
        <dbReference type="SAM" id="Phobius"/>
    </source>
</evidence>
<feature type="compositionally biased region" description="Low complexity" evidence="1">
    <location>
        <begin position="579"/>
        <end position="588"/>
    </location>
</feature>
<feature type="region of interest" description="Disordered" evidence="1">
    <location>
        <begin position="499"/>
        <end position="531"/>
    </location>
</feature>
<dbReference type="RefSeq" id="WP_008007307.1">
    <property type="nucleotide sequence ID" value="NZ_AOJG01000037.1"/>
</dbReference>
<feature type="region of interest" description="Disordered" evidence="1">
    <location>
        <begin position="30"/>
        <end position="57"/>
    </location>
</feature>
<dbReference type="EMBL" id="AOJG01000037">
    <property type="protein sequence ID" value="EMA58396.1"/>
    <property type="molecule type" value="Genomic_DNA"/>
</dbReference>
<proteinExistence type="predicted"/>
<reference evidence="3 4" key="1">
    <citation type="journal article" date="2014" name="PLoS Genet.">
        <title>Phylogenetically driven sequencing of extremely halophilic archaea reveals strategies for static and dynamic osmo-response.</title>
        <authorList>
            <person name="Becker E.A."/>
            <person name="Seitzer P.M."/>
            <person name="Tritt A."/>
            <person name="Larsen D."/>
            <person name="Krusor M."/>
            <person name="Yao A.I."/>
            <person name="Wu D."/>
            <person name="Madern D."/>
            <person name="Eisen J.A."/>
            <person name="Darling A.E."/>
            <person name="Facciotti M.T."/>
        </authorList>
    </citation>
    <scope>NUCLEOTIDE SEQUENCE [LARGE SCALE GENOMIC DNA]</scope>
    <source>
        <strain evidence="3 4">DSM 21995</strain>
    </source>
</reference>
<sequence length="706" mass="73228">MSNRSSRLLAILAAVVVTSAVIGGVAVATPTGSAPATSNETANATVPHQNPDEVDEAGDDRRVAGHLSARLGDRLTESAIALSDGEYESGREPLGEEYGDLLEKYGVVASDLDEDELAREFNLTREQQRELAGSIEETDALVQEYQRAVENGNDERARELARELLETAAEVNETTTGLERQYAVLGDEAGVDLEEAEGAVEEIRRTAGEAAVAIEAREFTDSQLAVETNRTTVSTGEPVAVSGRLTTANGTAIDDGVIRVGYGDDTDTTRTNGDGTFEATYRPVSAPVNDSNLTVRYEPSDTDPYLPTSEVVSVRITDQADTAIAVSNATETVAFNETVRTAASVRVPAAADGRLDGIPLVLTASGNRIATAETDSEGQAVLAGQLPATVPAGERELRVAVDRDDLAVAASTASVPVAVQSTPTDLSADAALNATNQSVVASGRLTTADGTGISGRSVRVAVGGTDLGRAVTDGSGRYQATFTLPEAIERGDEPTLTATFSGTGTNLEESSDSQSLSLPAERSGSSPGSADEPVIELTDGVLIGIVSFALVALLVVAFRKRLLARFGPIGPWTGEPTEAGAAAASGSGSRSGAGAGKTDAHAGATAGPSLLERVRTALSAGGLNRAVQLAYAGVRAWLSSGSGPSTDTHREFYERRKRDDDIDTTRLKQITEAYEAAAFAPNDVSAETADEAVAATDELVDDRDGN</sequence>
<feature type="compositionally biased region" description="Polar residues" evidence="1">
    <location>
        <begin position="30"/>
        <end position="48"/>
    </location>
</feature>
<evidence type="ECO:0000256" key="1">
    <source>
        <dbReference type="SAM" id="MobiDB-lite"/>
    </source>
</evidence>
<feature type="transmembrane region" description="Helical" evidence="2">
    <location>
        <begin position="540"/>
        <end position="558"/>
    </location>
</feature>
<keyword evidence="2" id="KW-0812">Transmembrane</keyword>
<gene>
    <name evidence="3" type="ORF">C469_13175</name>
</gene>